<sequence length="136" mass="14445">MFSRTQSEGKCPGVSIAGAVVSLSGLKLVSRPSRDSIQDNDNGNDDKGESVHPDAEETTADASNSVLGGRQTDTSAPPVSESPGAAIDRRLPGRWRLIDESNAERARAKVPVREGSFDPGGIVSARACCRRNRARR</sequence>
<feature type="compositionally biased region" description="Polar residues" evidence="1">
    <location>
        <begin position="60"/>
        <end position="77"/>
    </location>
</feature>
<accession>A0AAD7RMF8</accession>
<dbReference type="AlphaFoldDB" id="A0AAD7RMF8"/>
<name>A0AAD7RMF8_9TELE</name>
<feature type="compositionally biased region" description="Basic and acidic residues" evidence="1">
    <location>
        <begin position="44"/>
        <end position="55"/>
    </location>
</feature>
<dbReference type="Proteomes" id="UP001221898">
    <property type="component" value="Unassembled WGS sequence"/>
</dbReference>
<keyword evidence="3" id="KW-1185">Reference proteome</keyword>
<gene>
    <name evidence="2" type="ORF">AAFF_G00167120</name>
</gene>
<evidence type="ECO:0000313" key="2">
    <source>
        <dbReference type="EMBL" id="KAJ8386763.1"/>
    </source>
</evidence>
<evidence type="ECO:0000313" key="3">
    <source>
        <dbReference type="Proteomes" id="UP001221898"/>
    </source>
</evidence>
<dbReference type="EMBL" id="JAINUG010000223">
    <property type="protein sequence ID" value="KAJ8386763.1"/>
    <property type="molecule type" value="Genomic_DNA"/>
</dbReference>
<proteinExistence type="predicted"/>
<feature type="compositionally biased region" description="Basic and acidic residues" evidence="1">
    <location>
        <begin position="87"/>
        <end position="116"/>
    </location>
</feature>
<reference evidence="2" key="1">
    <citation type="journal article" date="2023" name="Science">
        <title>Genome structures resolve the early diversification of teleost fishes.</title>
        <authorList>
            <person name="Parey E."/>
            <person name="Louis A."/>
            <person name="Montfort J."/>
            <person name="Bouchez O."/>
            <person name="Roques C."/>
            <person name="Iampietro C."/>
            <person name="Lluch J."/>
            <person name="Castinel A."/>
            <person name="Donnadieu C."/>
            <person name="Desvignes T."/>
            <person name="Floi Bucao C."/>
            <person name="Jouanno E."/>
            <person name="Wen M."/>
            <person name="Mejri S."/>
            <person name="Dirks R."/>
            <person name="Jansen H."/>
            <person name="Henkel C."/>
            <person name="Chen W.J."/>
            <person name="Zahm M."/>
            <person name="Cabau C."/>
            <person name="Klopp C."/>
            <person name="Thompson A.W."/>
            <person name="Robinson-Rechavi M."/>
            <person name="Braasch I."/>
            <person name="Lecointre G."/>
            <person name="Bobe J."/>
            <person name="Postlethwait J.H."/>
            <person name="Berthelot C."/>
            <person name="Roest Crollius H."/>
            <person name="Guiguen Y."/>
        </authorList>
    </citation>
    <scope>NUCLEOTIDE SEQUENCE</scope>
    <source>
        <strain evidence="2">NC1722</strain>
    </source>
</reference>
<comment type="caution">
    <text evidence="2">The sequence shown here is derived from an EMBL/GenBank/DDBJ whole genome shotgun (WGS) entry which is preliminary data.</text>
</comment>
<protein>
    <submittedName>
        <fullName evidence="2">Uncharacterized protein</fullName>
    </submittedName>
</protein>
<feature type="region of interest" description="Disordered" evidence="1">
    <location>
        <begin position="29"/>
        <end position="122"/>
    </location>
</feature>
<organism evidence="2 3">
    <name type="scientific">Aldrovandia affinis</name>
    <dbReference type="NCBI Taxonomy" id="143900"/>
    <lineage>
        <taxon>Eukaryota</taxon>
        <taxon>Metazoa</taxon>
        <taxon>Chordata</taxon>
        <taxon>Craniata</taxon>
        <taxon>Vertebrata</taxon>
        <taxon>Euteleostomi</taxon>
        <taxon>Actinopterygii</taxon>
        <taxon>Neopterygii</taxon>
        <taxon>Teleostei</taxon>
        <taxon>Notacanthiformes</taxon>
        <taxon>Halosauridae</taxon>
        <taxon>Aldrovandia</taxon>
    </lineage>
</organism>
<evidence type="ECO:0000256" key="1">
    <source>
        <dbReference type="SAM" id="MobiDB-lite"/>
    </source>
</evidence>